<dbReference type="InterPro" id="IPR011990">
    <property type="entry name" value="TPR-like_helical_dom_sf"/>
</dbReference>
<dbReference type="Gene3D" id="1.25.40.390">
    <property type="match status" value="1"/>
</dbReference>
<organism evidence="9 10">
    <name type="scientific">Echinicola pacifica</name>
    <dbReference type="NCBI Taxonomy" id="346377"/>
    <lineage>
        <taxon>Bacteria</taxon>
        <taxon>Pseudomonadati</taxon>
        <taxon>Bacteroidota</taxon>
        <taxon>Cytophagia</taxon>
        <taxon>Cytophagales</taxon>
        <taxon>Cyclobacteriaceae</taxon>
        <taxon>Echinicola</taxon>
    </lineage>
</organism>
<dbReference type="AlphaFoldDB" id="A0A918PKB8"/>
<evidence type="ECO:0000259" key="8">
    <source>
        <dbReference type="Pfam" id="PF14322"/>
    </source>
</evidence>
<keyword evidence="3 6" id="KW-0732">Signal</keyword>
<dbReference type="EMBL" id="BMWX01000001">
    <property type="protein sequence ID" value="GGZ13141.1"/>
    <property type="molecule type" value="Genomic_DNA"/>
</dbReference>
<feature type="chain" id="PRO_5037042611" evidence="6">
    <location>
        <begin position="29"/>
        <end position="511"/>
    </location>
</feature>
<dbReference type="Pfam" id="PF07980">
    <property type="entry name" value="SusD_RagB"/>
    <property type="match status" value="1"/>
</dbReference>
<dbReference type="Pfam" id="PF14322">
    <property type="entry name" value="SusD-like_3"/>
    <property type="match status" value="1"/>
</dbReference>
<dbReference type="CDD" id="cd08977">
    <property type="entry name" value="SusD"/>
    <property type="match status" value="1"/>
</dbReference>
<name>A0A918PKB8_9BACT</name>
<evidence type="ECO:0000313" key="9">
    <source>
        <dbReference type="EMBL" id="GGZ13141.1"/>
    </source>
</evidence>
<comment type="subcellular location">
    <subcellularLocation>
        <location evidence="1">Cell outer membrane</location>
    </subcellularLocation>
</comment>
<feature type="domain" description="RagB/SusD" evidence="7">
    <location>
        <begin position="358"/>
        <end position="501"/>
    </location>
</feature>
<evidence type="ECO:0000259" key="7">
    <source>
        <dbReference type="Pfam" id="PF07980"/>
    </source>
</evidence>
<dbReference type="Proteomes" id="UP000619457">
    <property type="component" value="Unassembled WGS sequence"/>
</dbReference>
<accession>A0A918PKB8</accession>
<dbReference type="GO" id="GO:0009279">
    <property type="term" value="C:cell outer membrane"/>
    <property type="evidence" value="ECO:0007669"/>
    <property type="project" value="UniProtKB-SubCell"/>
</dbReference>
<proteinExistence type="inferred from homology"/>
<reference evidence="9" key="2">
    <citation type="submission" date="2020-09" db="EMBL/GenBank/DDBJ databases">
        <authorList>
            <person name="Sun Q."/>
            <person name="Kim S."/>
        </authorList>
    </citation>
    <scope>NUCLEOTIDE SEQUENCE</scope>
    <source>
        <strain evidence="9">KCTC 12368</strain>
    </source>
</reference>
<evidence type="ECO:0000256" key="3">
    <source>
        <dbReference type="ARBA" id="ARBA00022729"/>
    </source>
</evidence>
<feature type="domain" description="SusD-like N-terminal" evidence="8">
    <location>
        <begin position="109"/>
        <end position="233"/>
    </location>
</feature>
<keyword evidence="10" id="KW-1185">Reference proteome</keyword>
<comment type="caution">
    <text evidence="9">The sequence shown here is derived from an EMBL/GenBank/DDBJ whole genome shotgun (WGS) entry which is preliminary data.</text>
</comment>
<evidence type="ECO:0000313" key="10">
    <source>
        <dbReference type="Proteomes" id="UP000619457"/>
    </source>
</evidence>
<sequence length="511" mass="58270">MKIMKNKYKIILSVLTAFSLLMSCDNFLEEEPRDIVSPSIFFNSAAEYELAIVGIYNIYKGNALHGKIGLDRYYENGADVIGPNRVFDQVEPIQNYTLSESNISALSQGGGAPQTWQDLYAIILNANTLLDNLDGTTVLNDSERDYALGQALFLRAYAYYHLTNLWGNVPYYRELIPIAEIQSLPRTDVTLIRNEILQDLQTAQDILASQYSGTNLGKASKWTAATVMVKIYLTQQRWQEARDKAVEILQQSPHGLLDDYAAIFDLNNEYNEENIWEIDFVKDVRSSDWVDHFTPRIRDEPKDPTKQNELSAALGAQQEGFTGYGLAIPIPGYVNDFPLNDLRRASNVLTNYLGFELNFPYMPKMWNLDQINSPRGNHGDNKIIFRMADVYLMAAEAENELNGPTTSAYEYINAVRKRAYEPDQDLAGLTKDELRQAIYDERRWELGGEGHRRMDLIRWGILEEVVKSTQYRVFNPAANIKPYHILLPIPTEEFVLNPALLESDPTNNGYR</sequence>
<evidence type="ECO:0000256" key="2">
    <source>
        <dbReference type="ARBA" id="ARBA00006275"/>
    </source>
</evidence>
<evidence type="ECO:0000256" key="6">
    <source>
        <dbReference type="SAM" id="SignalP"/>
    </source>
</evidence>
<keyword evidence="5" id="KW-0998">Cell outer membrane</keyword>
<dbReference type="InterPro" id="IPR033985">
    <property type="entry name" value="SusD-like_N"/>
</dbReference>
<reference evidence="9" key="1">
    <citation type="journal article" date="2014" name="Int. J. Syst. Evol. Microbiol.">
        <title>Complete genome sequence of Corynebacterium casei LMG S-19264T (=DSM 44701T), isolated from a smear-ripened cheese.</title>
        <authorList>
            <consortium name="US DOE Joint Genome Institute (JGI-PGF)"/>
            <person name="Walter F."/>
            <person name="Albersmeier A."/>
            <person name="Kalinowski J."/>
            <person name="Ruckert C."/>
        </authorList>
    </citation>
    <scope>NUCLEOTIDE SEQUENCE</scope>
    <source>
        <strain evidence="9">KCTC 12368</strain>
    </source>
</reference>
<comment type="similarity">
    <text evidence="2">Belongs to the SusD family.</text>
</comment>
<feature type="signal peptide" evidence="6">
    <location>
        <begin position="1"/>
        <end position="28"/>
    </location>
</feature>
<dbReference type="InterPro" id="IPR012944">
    <property type="entry name" value="SusD_RagB_dom"/>
</dbReference>
<evidence type="ECO:0000256" key="5">
    <source>
        <dbReference type="ARBA" id="ARBA00023237"/>
    </source>
</evidence>
<evidence type="ECO:0000256" key="1">
    <source>
        <dbReference type="ARBA" id="ARBA00004442"/>
    </source>
</evidence>
<dbReference type="SUPFAM" id="SSF48452">
    <property type="entry name" value="TPR-like"/>
    <property type="match status" value="1"/>
</dbReference>
<dbReference type="PROSITE" id="PS51257">
    <property type="entry name" value="PROKAR_LIPOPROTEIN"/>
    <property type="match status" value="1"/>
</dbReference>
<gene>
    <name evidence="9" type="ORF">GCM10007049_01140</name>
</gene>
<protein>
    <submittedName>
        <fullName evidence="9">Membrane protein</fullName>
    </submittedName>
</protein>
<evidence type="ECO:0000256" key="4">
    <source>
        <dbReference type="ARBA" id="ARBA00023136"/>
    </source>
</evidence>
<keyword evidence="4" id="KW-0472">Membrane</keyword>